<gene>
    <name evidence="1" type="ORF">PENTCL1PPCAC_8991</name>
</gene>
<dbReference type="AlphaFoldDB" id="A0AAV5STY5"/>
<evidence type="ECO:0000313" key="1">
    <source>
        <dbReference type="EMBL" id="GMS86816.1"/>
    </source>
</evidence>
<protein>
    <recommendedName>
        <fullName evidence="3">PH domain-containing protein</fullName>
    </recommendedName>
</protein>
<dbReference type="Proteomes" id="UP001432027">
    <property type="component" value="Unassembled WGS sequence"/>
</dbReference>
<sequence length="122" mass="14616">RGVEYMDRDEIADLSRSTPNNARFLRLILYALFYQGSQTREHSSKRDKERMIYAKDVFFTLRHDSEDEARKAWTESIAYFDDNIVRRRNSSTTWKKKEPKIQLIHQRRIRAIIDDSDDDSIS</sequence>
<evidence type="ECO:0008006" key="3">
    <source>
        <dbReference type="Google" id="ProtNLM"/>
    </source>
</evidence>
<keyword evidence="2" id="KW-1185">Reference proteome</keyword>
<comment type="caution">
    <text evidence="1">The sequence shown here is derived from an EMBL/GenBank/DDBJ whole genome shotgun (WGS) entry which is preliminary data.</text>
</comment>
<feature type="non-terminal residue" evidence="1">
    <location>
        <position position="1"/>
    </location>
</feature>
<name>A0AAV5STY5_9BILA</name>
<organism evidence="1 2">
    <name type="scientific">Pristionchus entomophagus</name>
    <dbReference type="NCBI Taxonomy" id="358040"/>
    <lineage>
        <taxon>Eukaryota</taxon>
        <taxon>Metazoa</taxon>
        <taxon>Ecdysozoa</taxon>
        <taxon>Nematoda</taxon>
        <taxon>Chromadorea</taxon>
        <taxon>Rhabditida</taxon>
        <taxon>Rhabditina</taxon>
        <taxon>Diplogasteromorpha</taxon>
        <taxon>Diplogasteroidea</taxon>
        <taxon>Neodiplogasteridae</taxon>
        <taxon>Pristionchus</taxon>
    </lineage>
</organism>
<accession>A0AAV5STY5</accession>
<proteinExistence type="predicted"/>
<dbReference type="EMBL" id="BTSX01000002">
    <property type="protein sequence ID" value="GMS86816.1"/>
    <property type="molecule type" value="Genomic_DNA"/>
</dbReference>
<evidence type="ECO:0000313" key="2">
    <source>
        <dbReference type="Proteomes" id="UP001432027"/>
    </source>
</evidence>
<reference evidence="1" key="1">
    <citation type="submission" date="2023-10" db="EMBL/GenBank/DDBJ databases">
        <title>Genome assembly of Pristionchus species.</title>
        <authorList>
            <person name="Yoshida K."/>
            <person name="Sommer R.J."/>
        </authorList>
    </citation>
    <scope>NUCLEOTIDE SEQUENCE</scope>
    <source>
        <strain evidence="1">RS0144</strain>
    </source>
</reference>